<comment type="caution">
    <text evidence="1">The sequence shown here is derived from an EMBL/GenBank/DDBJ whole genome shotgun (WGS) entry which is preliminary data.</text>
</comment>
<sequence length="199" mass="23317">MPSDTVAYCLSLWQQHPFDFQITRPRRSKFGDYAYCSLKGHRISINGNMNRYAFLITYLHEVAHQRVCIRFGTGVAPHGRSWKKMFRELLQPVLTEHVFPADILLPLLDYARDPKAATASHQPLYQALRRYDQHPEGTLRLVEVPENQSFELGGRTFIKHQKRRTRFLCTDQQNGRQYTVPAEAMVRLLEVRIEPNSRY</sequence>
<evidence type="ECO:0008006" key="3">
    <source>
        <dbReference type="Google" id="ProtNLM"/>
    </source>
</evidence>
<accession>A0A2S7ISD1</accession>
<dbReference type="Proteomes" id="UP000239590">
    <property type="component" value="Unassembled WGS sequence"/>
</dbReference>
<gene>
    <name evidence="1" type="ORF">C5O19_13605</name>
</gene>
<evidence type="ECO:0000313" key="1">
    <source>
        <dbReference type="EMBL" id="PQA60604.1"/>
    </source>
</evidence>
<proteinExistence type="predicted"/>
<dbReference type="EMBL" id="PTRA01000001">
    <property type="protein sequence ID" value="PQA60604.1"/>
    <property type="molecule type" value="Genomic_DNA"/>
</dbReference>
<dbReference type="AlphaFoldDB" id="A0A2S7ISD1"/>
<evidence type="ECO:0000313" key="2">
    <source>
        <dbReference type="Proteomes" id="UP000239590"/>
    </source>
</evidence>
<reference evidence="2" key="1">
    <citation type="submission" date="2018-02" db="EMBL/GenBank/DDBJ databases">
        <title>Genome sequencing of Solimonas sp. HR-BB.</title>
        <authorList>
            <person name="Lee Y."/>
            <person name="Jeon C.O."/>
        </authorList>
    </citation>
    <scope>NUCLEOTIDE SEQUENCE [LARGE SCALE GENOMIC DNA]</scope>
    <source>
        <strain evidence="2">HR-U</strain>
    </source>
</reference>
<protein>
    <recommendedName>
        <fullName evidence="3">SprT domain-containing protein</fullName>
    </recommendedName>
</protein>
<keyword evidence="2" id="KW-1185">Reference proteome</keyword>
<organism evidence="1 2">
    <name type="scientific">Siphonobacter curvatus</name>
    <dbReference type="NCBI Taxonomy" id="2094562"/>
    <lineage>
        <taxon>Bacteria</taxon>
        <taxon>Pseudomonadati</taxon>
        <taxon>Bacteroidota</taxon>
        <taxon>Cytophagia</taxon>
        <taxon>Cytophagales</taxon>
        <taxon>Cytophagaceae</taxon>
        <taxon>Siphonobacter</taxon>
    </lineage>
</organism>
<name>A0A2S7ISD1_9BACT</name>